<evidence type="ECO:0000313" key="1">
    <source>
        <dbReference type="EMBL" id="KAL3696265.1"/>
    </source>
</evidence>
<dbReference type="InterPro" id="IPR029063">
    <property type="entry name" value="SAM-dependent_MTases_sf"/>
</dbReference>
<evidence type="ECO:0000313" key="2">
    <source>
        <dbReference type="Proteomes" id="UP001633002"/>
    </source>
</evidence>
<dbReference type="Gene3D" id="3.40.50.150">
    <property type="entry name" value="Vaccinia Virus protein VP39"/>
    <property type="match status" value="1"/>
</dbReference>
<evidence type="ECO:0008006" key="3">
    <source>
        <dbReference type="Google" id="ProtNLM"/>
    </source>
</evidence>
<dbReference type="Proteomes" id="UP001633002">
    <property type="component" value="Unassembled WGS sequence"/>
</dbReference>
<sequence length="349" mass="39264">MILPGPILRPFLVTDFHATWKHMLAEEAKRKQNRSHLRKPPSILENLAALCSRVQRPPMKGFKILGATRKFAADCIVIDPPTDERTNADETETPAWNKLDPDLLESYFKFATNVLDDRGCILLFHSGSIRHSQLLMDTLDNFPEERGFQILKSIFVCTYQSGFTTSLNGNLEMMWISKAEILIRKGQKPMPIPKMQSNGKLVMPNWSPIDGNFCYNDLNTQPLGKGQLGSRRRTVDLMQTLFELITKPGEVILDCNLGYGASFLAAYNCGRYVCGMENRAKDIVDSCKKVVLQFESLHVPPEGRGKDVPKVADKKGKKPVLEEDCEALFDFDGFEDNNIQSLSESDTSA</sequence>
<accession>A0ABD3I1A9</accession>
<organism evidence="1 2">
    <name type="scientific">Riccia sorocarpa</name>
    <dbReference type="NCBI Taxonomy" id="122646"/>
    <lineage>
        <taxon>Eukaryota</taxon>
        <taxon>Viridiplantae</taxon>
        <taxon>Streptophyta</taxon>
        <taxon>Embryophyta</taxon>
        <taxon>Marchantiophyta</taxon>
        <taxon>Marchantiopsida</taxon>
        <taxon>Marchantiidae</taxon>
        <taxon>Marchantiales</taxon>
        <taxon>Ricciaceae</taxon>
        <taxon>Riccia</taxon>
    </lineage>
</organism>
<reference evidence="1 2" key="1">
    <citation type="submission" date="2024-09" db="EMBL/GenBank/DDBJ databases">
        <title>Chromosome-scale assembly of Riccia sorocarpa.</title>
        <authorList>
            <person name="Paukszto L."/>
        </authorList>
    </citation>
    <scope>NUCLEOTIDE SEQUENCE [LARGE SCALE GENOMIC DNA]</scope>
    <source>
        <strain evidence="1">LP-2024</strain>
        <tissue evidence="1">Aerial parts of the thallus</tissue>
    </source>
</reference>
<dbReference type="EMBL" id="JBJQOH010000002">
    <property type="protein sequence ID" value="KAL3696265.1"/>
    <property type="molecule type" value="Genomic_DNA"/>
</dbReference>
<name>A0ABD3I1A9_9MARC</name>
<gene>
    <name evidence="1" type="ORF">R1sor_010341</name>
</gene>
<comment type="caution">
    <text evidence="1">The sequence shown here is derived from an EMBL/GenBank/DDBJ whole genome shotgun (WGS) entry which is preliminary data.</text>
</comment>
<protein>
    <recommendedName>
        <fullName evidence="3">DNA methylase N-4/N-6 domain-containing protein</fullName>
    </recommendedName>
</protein>
<keyword evidence="2" id="KW-1185">Reference proteome</keyword>
<proteinExistence type="predicted"/>
<dbReference type="SUPFAM" id="SSF53335">
    <property type="entry name" value="S-adenosyl-L-methionine-dependent methyltransferases"/>
    <property type="match status" value="1"/>
</dbReference>
<dbReference type="AlphaFoldDB" id="A0ABD3I1A9"/>